<comment type="caution">
    <text evidence="2">The sequence shown here is derived from an EMBL/GenBank/DDBJ whole genome shotgun (WGS) entry which is preliminary data.</text>
</comment>
<evidence type="ECO:0000256" key="1">
    <source>
        <dbReference type="SAM" id="SignalP"/>
    </source>
</evidence>
<keyword evidence="1" id="KW-0732">Signal</keyword>
<proteinExistence type="predicted"/>
<reference evidence="2 3" key="1">
    <citation type="submission" date="2023-04" db="EMBL/GenBank/DDBJ databases">
        <title>Marinobulbifer ophiurae gen. nov., sp. Nov., isolate from tissue of brittle star Ophioplocus japonicus.</title>
        <authorList>
            <person name="Kawano K."/>
            <person name="Sawayama S."/>
            <person name="Nakagawa S."/>
        </authorList>
    </citation>
    <scope>NUCLEOTIDE SEQUENCE [LARGE SCALE GENOMIC DNA]</scope>
    <source>
        <strain evidence="2 3">NKW57</strain>
    </source>
</reference>
<dbReference type="InterPro" id="IPR045767">
    <property type="entry name" value="DUF6134"/>
</dbReference>
<protein>
    <recommendedName>
        <fullName evidence="4">DUF3108 domain-containing protein</fullName>
    </recommendedName>
</protein>
<evidence type="ECO:0000313" key="2">
    <source>
        <dbReference type="EMBL" id="GMG87246.1"/>
    </source>
</evidence>
<name>A0ABQ6LYT2_9GAMM</name>
<sequence>MRTSTFVTAIFACLVFVSPSWASAAIVDREWNFTAYLDGKPIGYHRFSLKRQGERASLSSRASFDVKFLFFNAYRYRHRANEAWEGGCLREFSSTTDDNGRQYRVVGRKAGQDFLLSSAGSQSSLPDCVMTFAYWNPAFLKQPVLLNSQNGSYVPVQVTERGREAITAKGREYIATRYELSAEKLNISLWYSDAGDWLALESVTESGRVLRYRLDQ</sequence>
<keyword evidence="3" id="KW-1185">Reference proteome</keyword>
<evidence type="ECO:0008006" key="4">
    <source>
        <dbReference type="Google" id="ProtNLM"/>
    </source>
</evidence>
<evidence type="ECO:0000313" key="3">
    <source>
        <dbReference type="Proteomes" id="UP001224392"/>
    </source>
</evidence>
<dbReference type="RefSeq" id="WP_285763881.1">
    <property type="nucleotide sequence ID" value="NZ_BSYJ01000003.1"/>
</dbReference>
<dbReference type="Proteomes" id="UP001224392">
    <property type="component" value="Unassembled WGS sequence"/>
</dbReference>
<accession>A0ABQ6LYT2</accession>
<dbReference type="EMBL" id="BSYJ01000003">
    <property type="protein sequence ID" value="GMG87246.1"/>
    <property type="molecule type" value="Genomic_DNA"/>
</dbReference>
<gene>
    <name evidence="2" type="ORF">MNKW57_15670</name>
</gene>
<dbReference type="Pfam" id="PF19630">
    <property type="entry name" value="DUF6134"/>
    <property type="match status" value="1"/>
</dbReference>
<feature type="signal peptide" evidence="1">
    <location>
        <begin position="1"/>
        <end position="24"/>
    </location>
</feature>
<organism evidence="2 3">
    <name type="scientific">Biformimicrobium ophioploci</name>
    <dbReference type="NCBI Taxonomy" id="3036711"/>
    <lineage>
        <taxon>Bacteria</taxon>
        <taxon>Pseudomonadati</taxon>
        <taxon>Pseudomonadota</taxon>
        <taxon>Gammaproteobacteria</taxon>
        <taxon>Cellvibrionales</taxon>
        <taxon>Microbulbiferaceae</taxon>
        <taxon>Biformimicrobium</taxon>
    </lineage>
</organism>
<feature type="chain" id="PRO_5046145701" description="DUF3108 domain-containing protein" evidence="1">
    <location>
        <begin position="25"/>
        <end position="216"/>
    </location>
</feature>